<dbReference type="GO" id="GO:0016625">
    <property type="term" value="F:oxidoreductase activity, acting on the aldehyde or oxo group of donors, iron-sulfur protein as acceptor"/>
    <property type="evidence" value="ECO:0007669"/>
    <property type="project" value="InterPro"/>
</dbReference>
<dbReference type="Gene3D" id="1.10.569.10">
    <property type="entry name" value="Aldehyde Ferredoxin Oxidoreductase Protein, subunit A, domain 2"/>
    <property type="match status" value="1"/>
</dbReference>
<evidence type="ECO:0000256" key="2">
    <source>
        <dbReference type="ARBA" id="ARBA00049934"/>
    </source>
</evidence>
<dbReference type="STRING" id="54262.CHITON_1368"/>
<reference evidence="5" key="1">
    <citation type="submission" date="2016-01" db="EMBL/GenBank/DDBJ databases">
        <authorList>
            <person name="Vorgias C.E."/>
        </authorList>
    </citation>
    <scope>NUCLEOTIDE SEQUENCE [LARGE SCALE GENOMIC DNA]</scope>
</reference>
<dbReference type="GO" id="GO:0051536">
    <property type="term" value="F:iron-sulfur cluster binding"/>
    <property type="evidence" value="ECO:0007669"/>
    <property type="project" value="InterPro"/>
</dbReference>
<gene>
    <name evidence="4" type="ORF">CHITON_1368</name>
</gene>
<protein>
    <submittedName>
        <fullName evidence="4">Tungsten-containing ferredoxin oxidoreductase WOR5</fullName>
    </submittedName>
</protein>
<keyword evidence="1" id="KW-0560">Oxidoreductase</keyword>
<proteinExistence type="predicted"/>
<organism evidence="4 5">
    <name type="scientific">Thermococcus chitonophagus</name>
    <dbReference type="NCBI Taxonomy" id="54262"/>
    <lineage>
        <taxon>Archaea</taxon>
        <taxon>Methanobacteriati</taxon>
        <taxon>Methanobacteriota</taxon>
        <taxon>Thermococci</taxon>
        <taxon>Thermococcales</taxon>
        <taxon>Thermococcaceae</taxon>
        <taxon>Thermococcus</taxon>
    </lineage>
</organism>
<dbReference type="KEGG" id="tch:CHITON_1368"/>
<evidence type="ECO:0000259" key="3">
    <source>
        <dbReference type="Pfam" id="PF01314"/>
    </source>
</evidence>
<comment type="cofactor">
    <cofactor evidence="2">
        <name>tungstopterin</name>
        <dbReference type="ChEBI" id="CHEBI:30402"/>
    </cofactor>
</comment>
<dbReference type="Proteomes" id="UP000093069">
    <property type="component" value="Chromosome I"/>
</dbReference>
<dbReference type="InterPro" id="IPR001203">
    <property type="entry name" value="OxRdtase_Ald_Fedxn_C"/>
</dbReference>
<dbReference type="InterPro" id="IPR036021">
    <property type="entry name" value="Tungsten_al_ferr_oxy-like_C"/>
</dbReference>
<dbReference type="SUPFAM" id="SSF48310">
    <property type="entry name" value="Aldehyde ferredoxin oxidoreductase, C-terminal domains"/>
    <property type="match status" value="1"/>
</dbReference>
<name>A0A160VSU4_9EURY</name>
<sequence length="74" mass="7983">MTDKDLGVKVEWGDEKAFAKLLKLIVERKGIGNVLAEGTYRAALKISKEKGIDVTKYAVQVKGIGVGAHGIRSN</sequence>
<evidence type="ECO:0000313" key="5">
    <source>
        <dbReference type="Proteomes" id="UP000093069"/>
    </source>
</evidence>
<evidence type="ECO:0000313" key="4">
    <source>
        <dbReference type="EMBL" id="CUX78147.1"/>
    </source>
</evidence>
<dbReference type="AlphaFoldDB" id="A0A160VSU4"/>
<accession>A0A160VSU4</accession>
<evidence type="ECO:0000256" key="1">
    <source>
        <dbReference type="ARBA" id="ARBA00023002"/>
    </source>
</evidence>
<dbReference type="InterPro" id="IPR013984">
    <property type="entry name" value="Ald_Fedxn_OxRdtase_dom2"/>
</dbReference>
<dbReference type="EMBL" id="LN999010">
    <property type="protein sequence ID" value="CUX78147.1"/>
    <property type="molecule type" value="Genomic_DNA"/>
</dbReference>
<dbReference type="Pfam" id="PF01314">
    <property type="entry name" value="AFOR_C"/>
    <property type="match status" value="1"/>
</dbReference>
<feature type="domain" description="Aldehyde ferredoxin oxidoreductase C-terminal" evidence="3">
    <location>
        <begin position="2"/>
        <end position="72"/>
    </location>
</feature>
<dbReference type="GO" id="GO:0009055">
    <property type="term" value="F:electron transfer activity"/>
    <property type="evidence" value="ECO:0007669"/>
    <property type="project" value="InterPro"/>
</dbReference>